<evidence type="ECO:0000313" key="3">
    <source>
        <dbReference type="Proteomes" id="UP000196710"/>
    </source>
</evidence>
<keyword evidence="1" id="KW-0238">DNA-binding</keyword>
<dbReference type="Gene3D" id="1.10.150.130">
    <property type="match status" value="1"/>
</dbReference>
<reference evidence="3" key="1">
    <citation type="submission" date="2017-05" db="EMBL/GenBank/DDBJ databases">
        <title>Improved OligoMM genomes.</title>
        <authorList>
            <person name="Garzetti D."/>
        </authorList>
    </citation>
    <scope>NUCLEOTIDE SEQUENCE [LARGE SCALE GENOMIC DNA]</scope>
    <source>
        <strain evidence="3">KB18</strain>
    </source>
</reference>
<proteinExistence type="predicted"/>
<gene>
    <name evidence="2" type="ORF">ADH66_07165</name>
</gene>
<evidence type="ECO:0000256" key="1">
    <source>
        <dbReference type="ARBA" id="ARBA00023125"/>
    </source>
</evidence>
<sequence>MAKSKFIELLDSFISVYIPISRGLSNNTVNSYKTTFTLFIIFLYEKKGMPADKITFEKTRCRHGFQLSTMVGIRTQMLGFY</sequence>
<organism evidence="2 3">
    <name type="scientific">Acutalibacter muris</name>
    <dbReference type="NCBI Taxonomy" id="1796620"/>
    <lineage>
        <taxon>Bacteria</taxon>
        <taxon>Bacillati</taxon>
        <taxon>Bacillota</taxon>
        <taxon>Clostridia</taxon>
        <taxon>Eubacteriales</taxon>
        <taxon>Acutalibacteraceae</taxon>
        <taxon>Acutalibacter</taxon>
    </lineage>
</organism>
<evidence type="ECO:0008006" key="4">
    <source>
        <dbReference type="Google" id="ProtNLM"/>
    </source>
</evidence>
<evidence type="ECO:0000313" key="2">
    <source>
        <dbReference type="EMBL" id="ASB40461.1"/>
    </source>
</evidence>
<keyword evidence="3" id="KW-1185">Reference proteome</keyword>
<name>A0ABN5A0Y1_9FIRM</name>
<accession>A0ABN5A0Y1</accession>
<dbReference type="Proteomes" id="UP000196710">
    <property type="component" value="Chromosome"/>
</dbReference>
<protein>
    <recommendedName>
        <fullName evidence="4">Core-binding (CB) domain-containing protein</fullName>
    </recommendedName>
</protein>
<dbReference type="InterPro" id="IPR010998">
    <property type="entry name" value="Integrase_recombinase_N"/>
</dbReference>
<dbReference type="EMBL" id="CP021422">
    <property type="protein sequence ID" value="ASB40461.1"/>
    <property type="molecule type" value="Genomic_DNA"/>
</dbReference>